<accession>A0A9D4UQY6</accession>
<evidence type="ECO:0000313" key="2">
    <source>
        <dbReference type="Proteomes" id="UP000886520"/>
    </source>
</evidence>
<name>A0A9D4UQY6_ADICA</name>
<reference evidence="1" key="1">
    <citation type="submission" date="2021-01" db="EMBL/GenBank/DDBJ databases">
        <title>Adiantum capillus-veneris genome.</title>
        <authorList>
            <person name="Fang Y."/>
            <person name="Liao Q."/>
        </authorList>
    </citation>
    <scope>NUCLEOTIDE SEQUENCE</scope>
    <source>
        <strain evidence="1">H3</strain>
        <tissue evidence="1">Leaf</tissue>
    </source>
</reference>
<protein>
    <submittedName>
        <fullName evidence="1">Uncharacterized protein</fullName>
    </submittedName>
</protein>
<evidence type="ECO:0000313" key="1">
    <source>
        <dbReference type="EMBL" id="KAI5072351.1"/>
    </source>
</evidence>
<gene>
    <name evidence="1" type="ORF">GOP47_0012457</name>
</gene>
<keyword evidence="2" id="KW-1185">Reference proteome</keyword>
<dbReference type="Proteomes" id="UP000886520">
    <property type="component" value="Chromosome 12"/>
</dbReference>
<organism evidence="1 2">
    <name type="scientific">Adiantum capillus-veneris</name>
    <name type="common">Maidenhair fern</name>
    <dbReference type="NCBI Taxonomy" id="13818"/>
    <lineage>
        <taxon>Eukaryota</taxon>
        <taxon>Viridiplantae</taxon>
        <taxon>Streptophyta</taxon>
        <taxon>Embryophyta</taxon>
        <taxon>Tracheophyta</taxon>
        <taxon>Polypodiopsida</taxon>
        <taxon>Polypodiidae</taxon>
        <taxon>Polypodiales</taxon>
        <taxon>Pteridineae</taxon>
        <taxon>Pteridaceae</taxon>
        <taxon>Vittarioideae</taxon>
        <taxon>Adiantum</taxon>
    </lineage>
</organism>
<proteinExistence type="predicted"/>
<comment type="caution">
    <text evidence="1">The sequence shown here is derived from an EMBL/GenBank/DDBJ whole genome shotgun (WGS) entry which is preliminary data.</text>
</comment>
<sequence length="77" mass="8995">MEQLLDRCHKGVTFLLRSSRDGLESRVDLDAQVIDDVLDLESSTKLKKIWFQYEEVDFTKKKLSEWLHKQLGEVTVG</sequence>
<dbReference type="AlphaFoldDB" id="A0A9D4UQY6"/>
<dbReference type="EMBL" id="JABFUD020000012">
    <property type="protein sequence ID" value="KAI5072351.1"/>
    <property type="molecule type" value="Genomic_DNA"/>
</dbReference>